<dbReference type="Gene3D" id="3.40.50.720">
    <property type="entry name" value="NAD(P)-binding Rossmann-like Domain"/>
    <property type="match status" value="1"/>
</dbReference>
<dbReference type="SMR" id="A0A3P6QQP3"/>
<evidence type="ECO:0000256" key="1">
    <source>
        <dbReference type="ARBA" id="ARBA00023002"/>
    </source>
</evidence>
<dbReference type="GO" id="GO:0004753">
    <property type="term" value="F:saccharopine dehydrogenase activity"/>
    <property type="evidence" value="ECO:0007669"/>
    <property type="project" value="TreeGrafter"/>
</dbReference>
<sequence>MNTISEDSSPTLPQRLIAVCDISADPNGSLQFVQTCTTIEKPFVIYNPETNTETEGISGDGFLVCSIDNMPTQLPVESSTFFGDGLMPYIDDMLLSDANTPFEEFKAGPVIKNVGRPRIGILYRNEIGKFLTCSGLPQHQ</sequence>
<accession>A0A3P6QQP3</accession>
<dbReference type="PANTHER" id="PTHR11133">
    <property type="entry name" value="SACCHAROPINE DEHYDROGENASE"/>
    <property type="match status" value="1"/>
</dbReference>
<keyword evidence="3" id="KW-1185">Reference proteome</keyword>
<dbReference type="GO" id="GO:0005737">
    <property type="term" value="C:cytoplasm"/>
    <property type="evidence" value="ECO:0007669"/>
    <property type="project" value="TreeGrafter"/>
</dbReference>
<reference evidence="2 3" key="1">
    <citation type="submission" date="2018-11" db="EMBL/GenBank/DDBJ databases">
        <authorList>
            <consortium name="Pathogen Informatics"/>
        </authorList>
    </citation>
    <scope>NUCLEOTIDE SEQUENCE [LARGE SCALE GENOMIC DNA]</scope>
</reference>
<evidence type="ECO:0000313" key="2">
    <source>
        <dbReference type="EMBL" id="VDK53256.1"/>
    </source>
</evidence>
<keyword evidence="1" id="KW-0560">Oxidoreductase</keyword>
<organism evidence="2 3">
    <name type="scientific">Dibothriocephalus latus</name>
    <name type="common">Fish tapeworm</name>
    <name type="synonym">Diphyllobothrium latum</name>
    <dbReference type="NCBI Taxonomy" id="60516"/>
    <lineage>
        <taxon>Eukaryota</taxon>
        <taxon>Metazoa</taxon>
        <taxon>Spiralia</taxon>
        <taxon>Lophotrochozoa</taxon>
        <taxon>Platyhelminthes</taxon>
        <taxon>Cestoda</taxon>
        <taxon>Eucestoda</taxon>
        <taxon>Diphyllobothriidea</taxon>
        <taxon>Diphyllobothriidae</taxon>
        <taxon>Dibothriocephalus</taxon>
    </lineage>
</organism>
<gene>
    <name evidence="2" type="ORF">DILT_LOCUS1955</name>
</gene>
<protein>
    <submittedName>
        <fullName evidence="2">Uncharacterized protein</fullName>
    </submittedName>
</protein>
<dbReference type="PANTHER" id="PTHR11133:SF22">
    <property type="entry name" value="ALPHA-AMINOADIPIC SEMIALDEHYDE SYNTHASE, MITOCHONDRIAL"/>
    <property type="match status" value="1"/>
</dbReference>
<name>A0A3P6QQP3_DIBLA</name>
<dbReference type="EMBL" id="UYRU01017971">
    <property type="protein sequence ID" value="VDK53256.1"/>
    <property type="molecule type" value="Genomic_DNA"/>
</dbReference>
<proteinExistence type="predicted"/>
<dbReference type="InterPro" id="IPR051168">
    <property type="entry name" value="AASS"/>
</dbReference>
<dbReference type="AlphaFoldDB" id="A0A3P6QQP3"/>
<dbReference type="Proteomes" id="UP000281553">
    <property type="component" value="Unassembled WGS sequence"/>
</dbReference>
<dbReference type="OrthoDB" id="10059875at2759"/>
<evidence type="ECO:0000313" key="3">
    <source>
        <dbReference type="Proteomes" id="UP000281553"/>
    </source>
</evidence>
<dbReference type="GO" id="GO:0019878">
    <property type="term" value="P:lysine biosynthetic process via aminoadipic acid"/>
    <property type="evidence" value="ECO:0007669"/>
    <property type="project" value="TreeGrafter"/>
</dbReference>